<protein>
    <recommendedName>
        <fullName evidence="9">Glycosyltransferase RgtA/B/C/D-like domain-containing protein</fullName>
    </recommendedName>
</protein>
<dbReference type="GO" id="GO:0010041">
    <property type="term" value="P:response to iron(III) ion"/>
    <property type="evidence" value="ECO:0007669"/>
    <property type="project" value="TreeGrafter"/>
</dbReference>
<gene>
    <name evidence="10" type="ORF">FHG12_08410</name>
</gene>
<evidence type="ECO:0000256" key="1">
    <source>
        <dbReference type="ARBA" id="ARBA00004651"/>
    </source>
</evidence>
<dbReference type="InterPro" id="IPR050297">
    <property type="entry name" value="LipidA_mod_glycosyltrf_83"/>
</dbReference>
<dbReference type="Proteomes" id="UP000305398">
    <property type="component" value="Chromosome"/>
</dbReference>
<keyword evidence="7 8" id="KW-0472">Membrane</keyword>
<name>A0A5B7ZZ50_9BACT</name>
<evidence type="ECO:0000256" key="8">
    <source>
        <dbReference type="SAM" id="Phobius"/>
    </source>
</evidence>
<keyword evidence="6 8" id="KW-1133">Transmembrane helix</keyword>
<evidence type="ECO:0000256" key="2">
    <source>
        <dbReference type="ARBA" id="ARBA00022475"/>
    </source>
</evidence>
<evidence type="ECO:0000313" key="10">
    <source>
        <dbReference type="EMBL" id="QDA60129.1"/>
    </source>
</evidence>
<feature type="transmembrane region" description="Helical" evidence="8">
    <location>
        <begin position="333"/>
        <end position="351"/>
    </location>
</feature>
<organism evidence="10 11">
    <name type="scientific">Hymenobacter jejuensis</name>
    <dbReference type="NCBI Taxonomy" id="2502781"/>
    <lineage>
        <taxon>Bacteria</taxon>
        <taxon>Pseudomonadati</taxon>
        <taxon>Bacteroidota</taxon>
        <taxon>Cytophagia</taxon>
        <taxon>Cytophagales</taxon>
        <taxon>Hymenobacteraceae</taxon>
        <taxon>Hymenobacter</taxon>
    </lineage>
</organism>
<sequence>MLSSSAALPRWLHRAGLLLLLAAILFPLVFDVFRAPIQTWDESRLAANAIEIYWSHNWLVTTYQHQPDLWNTKPPLLIWLQVLLLGLGLRGEVAMRLPTVLACVATVLALYRFASRTLRNAGAGLLAGFILVTSPGYVREHVSRTGDYDALLILWITLELLAFYLYLETNRRRYLVLWAIALSASILTKGVAGLLGSPALVLYALSQRKLLPLLRQPAVWLALISAFAVPALYYLARERALPGYWHAVQLNELGGRFQNALESHDGPWYYYFRNAATRFFVSWLPLLPPSLLILAFERDAATRRLIWLLALFVGCWLLVISAAATKLEWYEAPLYPILALLIALALTTLFQRWQQSSSMSPRWQVITGTLALLALVWLPYKQIIDLIITNRQNDITWGPEVRYGYYLGRYVRQHPEDKTIDVYHPGTLYGSSFWFYRQALARESVKVQPHSSREPLNLVTGAHVIVCTPEEQQVLADRYQVTKLEEEGPCATFEVWAKK</sequence>
<dbReference type="RefSeq" id="WP_139515307.1">
    <property type="nucleotide sequence ID" value="NZ_CP040896.1"/>
</dbReference>
<evidence type="ECO:0000256" key="5">
    <source>
        <dbReference type="ARBA" id="ARBA00022692"/>
    </source>
</evidence>
<feature type="transmembrane region" description="Helical" evidence="8">
    <location>
        <begin position="363"/>
        <end position="380"/>
    </location>
</feature>
<feature type="domain" description="Glycosyltransferase RgtA/B/C/D-like" evidence="9">
    <location>
        <begin position="73"/>
        <end position="233"/>
    </location>
</feature>
<feature type="transmembrane region" description="Helical" evidence="8">
    <location>
        <begin position="305"/>
        <end position="327"/>
    </location>
</feature>
<feature type="transmembrane region" description="Helical" evidence="8">
    <location>
        <begin position="174"/>
        <end position="205"/>
    </location>
</feature>
<evidence type="ECO:0000256" key="6">
    <source>
        <dbReference type="ARBA" id="ARBA00022989"/>
    </source>
</evidence>
<evidence type="ECO:0000256" key="4">
    <source>
        <dbReference type="ARBA" id="ARBA00022679"/>
    </source>
</evidence>
<keyword evidence="5 8" id="KW-0812">Transmembrane</keyword>
<accession>A0A5B7ZZ50</accession>
<dbReference type="Pfam" id="PF13231">
    <property type="entry name" value="PMT_2"/>
    <property type="match status" value="1"/>
</dbReference>
<feature type="transmembrane region" description="Helical" evidence="8">
    <location>
        <begin position="121"/>
        <end position="138"/>
    </location>
</feature>
<feature type="transmembrane region" description="Helical" evidence="8">
    <location>
        <begin position="217"/>
        <end position="236"/>
    </location>
</feature>
<evidence type="ECO:0000259" key="9">
    <source>
        <dbReference type="Pfam" id="PF13231"/>
    </source>
</evidence>
<dbReference type="PANTHER" id="PTHR33908:SF3">
    <property type="entry name" value="UNDECAPRENYL PHOSPHATE-ALPHA-4-AMINO-4-DEOXY-L-ARABINOSE ARABINOSYL TRANSFERASE"/>
    <property type="match status" value="1"/>
</dbReference>
<reference evidence="10 11" key="1">
    <citation type="submission" date="2019-06" db="EMBL/GenBank/DDBJ databases">
        <authorList>
            <person name="Srinivasan S."/>
        </authorList>
    </citation>
    <scope>NUCLEOTIDE SEQUENCE [LARGE SCALE GENOMIC DNA]</scope>
    <source>
        <strain evidence="10 11">17J68-5</strain>
    </source>
</reference>
<dbReference type="AlphaFoldDB" id="A0A5B7ZZ50"/>
<dbReference type="GO" id="GO:0016763">
    <property type="term" value="F:pentosyltransferase activity"/>
    <property type="evidence" value="ECO:0007669"/>
    <property type="project" value="TreeGrafter"/>
</dbReference>
<evidence type="ECO:0000313" key="11">
    <source>
        <dbReference type="Proteomes" id="UP000305398"/>
    </source>
</evidence>
<dbReference type="GO" id="GO:0009103">
    <property type="term" value="P:lipopolysaccharide biosynthetic process"/>
    <property type="evidence" value="ECO:0007669"/>
    <property type="project" value="UniProtKB-ARBA"/>
</dbReference>
<feature type="transmembrane region" description="Helical" evidence="8">
    <location>
        <begin position="150"/>
        <end position="167"/>
    </location>
</feature>
<dbReference type="EMBL" id="CP040896">
    <property type="protein sequence ID" value="QDA60129.1"/>
    <property type="molecule type" value="Genomic_DNA"/>
</dbReference>
<dbReference type="GO" id="GO:0005886">
    <property type="term" value="C:plasma membrane"/>
    <property type="evidence" value="ECO:0007669"/>
    <property type="project" value="UniProtKB-SubCell"/>
</dbReference>
<keyword evidence="11" id="KW-1185">Reference proteome</keyword>
<dbReference type="OrthoDB" id="9792789at2"/>
<keyword evidence="4" id="KW-0808">Transferase</keyword>
<dbReference type="PANTHER" id="PTHR33908">
    <property type="entry name" value="MANNOSYLTRANSFERASE YKCB-RELATED"/>
    <property type="match status" value="1"/>
</dbReference>
<evidence type="ECO:0000256" key="7">
    <source>
        <dbReference type="ARBA" id="ARBA00023136"/>
    </source>
</evidence>
<dbReference type="KEGG" id="hyj:FHG12_08410"/>
<proteinExistence type="predicted"/>
<comment type="subcellular location">
    <subcellularLocation>
        <location evidence="1">Cell membrane</location>
        <topology evidence="1">Multi-pass membrane protein</topology>
    </subcellularLocation>
</comment>
<keyword evidence="2" id="KW-1003">Cell membrane</keyword>
<keyword evidence="3" id="KW-0328">Glycosyltransferase</keyword>
<evidence type="ECO:0000256" key="3">
    <source>
        <dbReference type="ARBA" id="ARBA00022676"/>
    </source>
</evidence>
<dbReference type="InterPro" id="IPR038731">
    <property type="entry name" value="RgtA/B/C-like"/>
</dbReference>